<evidence type="ECO:0000256" key="3">
    <source>
        <dbReference type="ARBA" id="ARBA00022989"/>
    </source>
</evidence>
<dbReference type="EMBL" id="AUPL01003868">
    <property type="protein sequence ID" value="ESL08429.1"/>
    <property type="molecule type" value="Genomic_DNA"/>
</dbReference>
<dbReference type="InterPro" id="IPR052241">
    <property type="entry name" value="SLC66/Scramblase_ANY1"/>
</dbReference>
<proteinExistence type="predicted"/>
<dbReference type="PANTHER" id="PTHR14856:SF9">
    <property type="entry name" value="PQ-LOOP REPEAT-CONTAINING PROTEIN 1"/>
    <property type="match status" value="1"/>
</dbReference>
<dbReference type="VEuPathDB" id="TriTrypDB:TRSC58_03868"/>
<feature type="transmembrane region" description="Helical" evidence="5">
    <location>
        <begin position="93"/>
        <end position="116"/>
    </location>
</feature>
<protein>
    <recommendedName>
        <fullName evidence="8">PQ loop repeat protein</fullName>
    </recommendedName>
</protein>
<keyword evidence="4 5" id="KW-0472">Membrane</keyword>
<feature type="transmembrane region" description="Helical" evidence="5">
    <location>
        <begin position="289"/>
        <end position="311"/>
    </location>
</feature>
<dbReference type="GO" id="GO:0005802">
    <property type="term" value="C:trans-Golgi network"/>
    <property type="evidence" value="ECO:0007669"/>
    <property type="project" value="TreeGrafter"/>
</dbReference>
<dbReference type="PANTHER" id="PTHR14856">
    <property type="entry name" value="PQ-LOOP REPEAT-CONTAINING PROTEIN 1-LIKE PROTEIN"/>
    <property type="match status" value="1"/>
</dbReference>
<accession>A0A061J0F8</accession>
<gene>
    <name evidence="6" type="ORF">TRSC58_03868</name>
</gene>
<evidence type="ECO:0000313" key="6">
    <source>
        <dbReference type="EMBL" id="ESL08429.1"/>
    </source>
</evidence>
<feature type="transmembrane region" description="Helical" evidence="5">
    <location>
        <begin position="233"/>
        <end position="251"/>
    </location>
</feature>
<comment type="subcellular location">
    <subcellularLocation>
        <location evidence="1">Membrane</location>
        <topology evidence="1">Multi-pass membrane protein</topology>
    </subcellularLocation>
</comment>
<dbReference type="GO" id="GO:0016020">
    <property type="term" value="C:membrane"/>
    <property type="evidence" value="ECO:0007669"/>
    <property type="project" value="UniProtKB-SubCell"/>
</dbReference>
<dbReference type="GO" id="GO:0042147">
    <property type="term" value="P:retrograde transport, endosome to Golgi"/>
    <property type="evidence" value="ECO:0007669"/>
    <property type="project" value="TreeGrafter"/>
</dbReference>
<organism evidence="6 7">
    <name type="scientific">Trypanosoma rangeli SC58</name>
    <dbReference type="NCBI Taxonomy" id="429131"/>
    <lineage>
        <taxon>Eukaryota</taxon>
        <taxon>Discoba</taxon>
        <taxon>Euglenozoa</taxon>
        <taxon>Kinetoplastea</taxon>
        <taxon>Metakinetoplastina</taxon>
        <taxon>Trypanosomatida</taxon>
        <taxon>Trypanosomatidae</taxon>
        <taxon>Trypanosoma</taxon>
        <taxon>Herpetosoma</taxon>
    </lineage>
</organism>
<dbReference type="Gene3D" id="1.20.1280.290">
    <property type="match status" value="2"/>
</dbReference>
<dbReference type="GO" id="GO:0005768">
    <property type="term" value="C:endosome"/>
    <property type="evidence" value="ECO:0007669"/>
    <property type="project" value="TreeGrafter"/>
</dbReference>
<name>A0A061J0F8_TRYRA</name>
<dbReference type="FunFam" id="1.20.1280.290:FF:000005">
    <property type="entry name" value="PQ-loop repeat-containing protein 1"/>
    <property type="match status" value="1"/>
</dbReference>
<evidence type="ECO:0000256" key="4">
    <source>
        <dbReference type="ARBA" id="ARBA00023136"/>
    </source>
</evidence>
<dbReference type="Proteomes" id="UP000031737">
    <property type="component" value="Unassembled WGS sequence"/>
</dbReference>
<dbReference type="AlphaFoldDB" id="A0A061J0F8"/>
<feature type="transmembrane region" description="Helical" evidence="5">
    <location>
        <begin position="205"/>
        <end position="227"/>
    </location>
</feature>
<evidence type="ECO:0000256" key="2">
    <source>
        <dbReference type="ARBA" id="ARBA00022692"/>
    </source>
</evidence>
<dbReference type="GO" id="GO:0045332">
    <property type="term" value="P:phospholipid translocation"/>
    <property type="evidence" value="ECO:0007669"/>
    <property type="project" value="TreeGrafter"/>
</dbReference>
<dbReference type="GO" id="GO:0005829">
    <property type="term" value="C:cytosol"/>
    <property type="evidence" value="ECO:0007669"/>
    <property type="project" value="GOC"/>
</dbReference>
<feature type="transmembrane region" description="Helical" evidence="5">
    <location>
        <begin position="263"/>
        <end position="283"/>
    </location>
</feature>
<dbReference type="InterPro" id="IPR006603">
    <property type="entry name" value="PQ-loop_rpt"/>
</dbReference>
<evidence type="ECO:0000313" key="7">
    <source>
        <dbReference type="Proteomes" id="UP000031737"/>
    </source>
</evidence>
<feature type="transmembrane region" description="Helical" evidence="5">
    <location>
        <begin position="69"/>
        <end position="87"/>
    </location>
</feature>
<evidence type="ECO:0000256" key="5">
    <source>
        <dbReference type="SAM" id="Phobius"/>
    </source>
</evidence>
<comment type="caution">
    <text evidence="6">The sequence shown here is derived from an EMBL/GenBank/DDBJ whole genome shotgun (WGS) entry which is preliminary data.</text>
</comment>
<keyword evidence="7" id="KW-1185">Reference proteome</keyword>
<dbReference type="Pfam" id="PF04193">
    <property type="entry name" value="PQ-loop"/>
    <property type="match status" value="1"/>
</dbReference>
<dbReference type="OrthoDB" id="292213at2759"/>
<keyword evidence="3 5" id="KW-1133">Transmembrane helix</keyword>
<keyword evidence="2 5" id="KW-0812">Transmembrane</keyword>
<reference evidence="6 7" key="1">
    <citation type="submission" date="2013-07" db="EMBL/GenBank/DDBJ databases">
        <authorList>
            <person name="Stoco P.H."/>
            <person name="Wagner G."/>
            <person name="Gerber A."/>
            <person name="Zaha A."/>
            <person name="Thompson C."/>
            <person name="Bartholomeu D.C."/>
            <person name="Luckemeyer D.D."/>
            <person name="Bahia D."/>
            <person name="Loreto E."/>
            <person name="Prestes E.B."/>
            <person name="Lima F.M."/>
            <person name="Rodrigues-Luiz G."/>
            <person name="Vallejo G.A."/>
            <person name="Filho J.F."/>
            <person name="Monteiro K.M."/>
            <person name="Tyler K.M."/>
            <person name="de Almeida L.G."/>
            <person name="Ortiz M.F."/>
            <person name="Siervo M.A."/>
            <person name="de Moraes M.H."/>
            <person name="Cunha O.L."/>
            <person name="Mendonca-Neto R."/>
            <person name="Silva R."/>
            <person name="Teixeira S.M."/>
            <person name="Murta S.M."/>
            <person name="Sincero T.C."/>
            <person name="Mendes T.A."/>
            <person name="Urmenyi T.P."/>
            <person name="Silva V.G."/>
            <person name="da Rocha W.D."/>
            <person name="Andersson B."/>
            <person name="Romanha A.J."/>
            <person name="Steindel M."/>
            <person name="de Vasconcelos A.T."/>
            <person name="Grisard E.C."/>
        </authorList>
    </citation>
    <scope>NUCLEOTIDE SEQUENCE [LARGE SCALE GENOMIC DNA]</scope>
    <source>
        <strain evidence="6 7">SC58</strain>
    </source>
</reference>
<evidence type="ECO:0008006" key="8">
    <source>
        <dbReference type="Google" id="ProtNLM"/>
    </source>
</evidence>
<feature type="transmembrane region" description="Helical" evidence="5">
    <location>
        <begin position="36"/>
        <end position="57"/>
    </location>
</feature>
<evidence type="ECO:0000256" key="1">
    <source>
        <dbReference type="ARBA" id="ARBA00004141"/>
    </source>
</evidence>
<sequence length="356" mass="39648">MTLSWETPLHRNSASKLPTNDVDPIGNGAYISWKEFLYIAFSVGMVFGPHIGYVVQLHEMGSTRNVEGYSPLVSLILLLSNTIRIVYFFGHHFALALLFQAIFAILVHTALLIILLHMTHSVSRNAEGQDPRTEGLEDGPAEITLSPAADVAMGALENREESTRWGEVVTTAVFPRSILARLDTQACRLEQAFLAYFPVTFVRKYALWTAVVIIVALVYYGTIGTVWAAAPEVFGYMALGIEAMLVLPQILRNDRRKSTQGLTMTLVLTWFVGDIIKVFYFIFDHQPFPFILCGCLQLFLDLVVGGQIIYFRMRHKQLHVGEVSPTPLPRVEVVDSPQVPQNAGSTYGGTKNSVRT</sequence>
<dbReference type="SMART" id="SM00679">
    <property type="entry name" value="CTNS"/>
    <property type="match status" value="1"/>
</dbReference>